<feature type="transmembrane region" description="Helical" evidence="6">
    <location>
        <begin position="89"/>
        <end position="113"/>
    </location>
</feature>
<feature type="transmembrane region" description="Helical" evidence="6">
    <location>
        <begin position="6"/>
        <end position="25"/>
    </location>
</feature>
<reference evidence="8" key="1">
    <citation type="journal article" date="2019" name="Int. J. Syst. Evol. Microbiol.">
        <title>The Global Catalogue of Microorganisms (GCM) 10K type strain sequencing project: providing services to taxonomists for standard genome sequencing and annotation.</title>
        <authorList>
            <consortium name="The Broad Institute Genomics Platform"/>
            <consortium name="The Broad Institute Genome Sequencing Center for Infectious Disease"/>
            <person name="Wu L."/>
            <person name="Ma J."/>
        </authorList>
    </citation>
    <scope>NUCLEOTIDE SEQUENCE [LARGE SCALE GENOMIC DNA]</scope>
    <source>
        <strain evidence="8">CGMCC 1.18578</strain>
    </source>
</reference>
<dbReference type="RefSeq" id="WP_378111723.1">
    <property type="nucleotide sequence ID" value="NZ_JBHSNC010000030.1"/>
</dbReference>
<keyword evidence="4 6" id="KW-1133">Transmembrane helix</keyword>
<protein>
    <submittedName>
        <fullName evidence="7">Galactofuranose ABC transporter, permease protein YjfF</fullName>
    </submittedName>
</protein>
<keyword evidence="3 6" id="KW-0812">Transmembrane</keyword>
<proteinExistence type="predicted"/>
<feature type="transmembrane region" description="Helical" evidence="6">
    <location>
        <begin position="64"/>
        <end position="82"/>
    </location>
</feature>
<dbReference type="Pfam" id="PF02653">
    <property type="entry name" value="BPD_transp_2"/>
    <property type="match status" value="1"/>
</dbReference>
<accession>A0ABW0QXS7</accession>
<feature type="transmembrane region" description="Helical" evidence="6">
    <location>
        <begin position="37"/>
        <end position="58"/>
    </location>
</feature>
<dbReference type="NCBIfam" id="NF008630">
    <property type="entry name" value="PRK11618.1"/>
    <property type="match status" value="1"/>
</dbReference>
<feature type="transmembrane region" description="Helical" evidence="6">
    <location>
        <begin position="292"/>
        <end position="312"/>
    </location>
</feature>
<dbReference type="InterPro" id="IPR001851">
    <property type="entry name" value="ABC_transp_permease"/>
</dbReference>
<gene>
    <name evidence="7" type="primary">yjfF</name>
    <name evidence="7" type="ORF">ACFPQ4_10130</name>
</gene>
<organism evidence="7 8">
    <name type="scientific">Cohnella yongneupensis</name>
    <dbReference type="NCBI Taxonomy" id="425006"/>
    <lineage>
        <taxon>Bacteria</taxon>
        <taxon>Bacillati</taxon>
        <taxon>Bacillota</taxon>
        <taxon>Bacilli</taxon>
        <taxon>Bacillales</taxon>
        <taxon>Paenibacillaceae</taxon>
        <taxon>Cohnella</taxon>
    </lineage>
</organism>
<keyword evidence="5 6" id="KW-0472">Membrane</keyword>
<evidence type="ECO:0000256" key="3">
    <source>
        <dbReference type="ARBA" id="ARBA00022692"/>
    </source>
</evidence>
<name>A0ABW0QXS7_9BACL</name>
<evidence type="ECO:0000256" key="6">
    <source>
        <dbReference type="SAM" id="Phobius"/>
    </source>
</evidence>
<evidence type="ECO:0000256" key="2">
    <source>
        <dbReference type="ARBA" id="ARBA00022475"/>
    </source>
</evidence>
<evidence type="ECO:0000313" key="7">
    <source>
        <dbReference type="EMBL" id="MFC5529801.1"/>
    </source>
</evidence>
<dbReference type="CDD" id="cd06579">
    <property type="entry name" value="TM_PBP1_transp_AraH_like"/>
    <property type="match status" value="1"/>
</dbReference>
<dbReference type="EMBL" id="JBHSNC010000030">
    <property type="protein sequence ID" value="MFC5529801.1"/>
    <property type="molecule type" value="Genomic_DNA"/>
</dbReference>
<feature type="transmembrane region" description="Helical" evidence="6">
    <location>
        <begin position="162"/>
        <end position="181"/>
    </location>
</feature>
<comment type="subcellular location">
    <subcellularLocation>
        <location evidence="1">Cell membrane</location>
        <topology evidence="1">Multi-pass membrane protein</topology>
    </subcellularLocation>
</comment>
<feature type="transmembrane region" description="Helical" evidence="6">
    <location>
        <begin position="119"/>
        <end position="141"/>
    </location>
</feature>
<feature type="transmembrane region" description="Helical" evidence="6">
    <location>
        <begin position="246"/>
        <end position="272"/>
    </location>
</feature>
<dbReference type="Proteomes" id="UP001596108">
    <property type="component" value="Unassembled WGS sequence"/>
</dbReference>
<feature type="transmembrane region" description="Helical" evidence="6">
    <location>
        <begin position="212"/>
        <end position="234"/>
    </location>
</feature>
<dbReference type="PANTHER" id="PTHR32196:SF63">
    <property type="entry name" value="INNER MEMBRANE ABC TRANSPORTER PERMEASE PROTEIN YJFF"/>
    <property type="match status" value="1"/>
</dbReference>
<evidence type="ECO:0000256" key="5">
    <source>
        <dbReference type="ARBA" id="ARBA00023136"/>
    </source>
</evidence>
<keyword evidence="2" id="KW-1003">Cell membrane</keyword>
<sequence>MFKQKYLSIAVTVFLFAVMFLAGAFRYTGFFSLQVIFNLLIDNAFLLIVAVGMTLVIVTGGIDLSVGSVIALTTMVSASLVQDHGWSPAIVIPLVLVMGSLFGWGMGAVIHYFKIQPFIVTLAGMFLARGLCYVISINTITIEDPFYAKMAQTKIHLPGGSFISISVLIALIVVSAGLYIAHYTRFGRNIYALGGSEQSALLMGLPVARTKIAVYTLSGFCSALAGVVFTFYMLSGYGLHAMGLELDAIASVVIGGTLLTGGVGYIFGTFFGVLIQGVIQTIISFEGTLSSWWTKIVIGLLLFLFILFQRVLSARQATQKL</sequence>
<evidence type="ECO:0000313" key="8">
    <source>
        <dbReference type="Proteomes" id="UP001596108"/>
    </source>
</evidence>
<dbReference type="PANTHER" id="PTHR32196">
    <property type="entry name" value="ABC TRANSPORTER PERMEASE PROTEIN YPHD-RELATED-RELATED"/>
    <property type="match status" value="1"/>
</dbReference>
<evidence type="ECO:0000256" key="1">
    <source>
        <dbReference type="ARBA" id="ARBA00004651"/>
    </source>
</evidence>
<comment type="caution">
    <text evidence="7">The sequence shown here is derived from an EMBL/GenBank/DDBJ whole genome shotgun (WGS) entry which is preliminary data.</text>
</comment>
<evidence type="ECO:0000256" key="4">
    <source>
        <dbReference type="ARBA" id="ARBA00022989"/>
    </source>
</evidence>
<keyword evidence="8" id="KW-1185">Reference proteome</keyword>